<dbReference type="OrthoDB" id="1524972at2"/>
<dbReference type="GO" id="GO:0042781">
    <property type="term" value="F:3'-tRNA processing endoribonuclease activity"/>
    <property type="evidence" value="ECO:0007669"/>
    <property type="project" value="TreeGrafter"/>
</dbReference>
<evidence type="ECO:0000256" key="3">
    <source>
        <dbReference type="ARBA" id="ARBA00022722"/>
    </source>
</evidence>
<evidence type="ECO:0000256" key="8">
    <source>
        <dbReference type="NCBIfam" id="TIGR00188"/>
    </source>
</evidence>
<dbReference type="STRING" id="346185.AAY42_13070"/>
<comment type="subunit">
    <text evidence="7">Consists of a catalytic RNA component (M1 or rnpB) and a protein subunit.</text>
</comment>
<evidence type="ECO:0000256" key="4">
    <source>
        <dbReference type="ARBA" id="ARBA00022759"/>
    </source>
</evidence>
<dbReference type="GO" id="GO:0004526">
    <property type="term" value="F:ribonuclease P activity"/>
    <property type="evidence" value="ECO:0007669"/>
    <property type="project" value="UniProtKB-UniRule"/>
</dbReference>
<dbReference type="PROSITE" id="PS00648">
    <property type="entry name" value="RIBONUCLEASE_P"/>
    <property type="match status" value="1"/>
</dbReference>
<comment type="caution">
    <text evidence="9">The sequence shown here is derived from an EMBL/GenBank/DDBJ whole genome shotgun (WGS) entry which is preliminary data.</text>
</comment>
<dbReference type="Pfam" id="PF00825">
    <property type="entry name" value="Ribonuclease_P"/>
    <property type="match status" value="1"/>
</dbReference>
<keyword evidence="5 7" id="KW-0378">Hydrolase</keyword>
<evidence type="ECO:0000256" key="7">
    <source>
        <dbReference type="HAMAP-Rule" id="MF_00227"/>
    </source>
</evidence>
<keyword evidence="6 7" id="KW-0694">RNA-binding</keyword>
<keyword evidence="2 7" id="KW-0819">tRNA processing</keyword>
<dbReference type="AlphaFoldDB" id="A0A0Q0XIB6"/>
<evidence type="ECO:0000256" key="5">
    <source>
        <dbReference type="ARBA" id="ARBA00022801"/>
    </source>
</evidence>
<accession>A0A0Q0XIB6</accession>
<dbReference type="EMBL" id="LCTZ01000002">
    <property type="protein sequence ID" value="KQC30708.1"/>
    <property type="molecule type" value="Genomic_DNA"/>
</dbReference>
<evidence type="ECO:0000256" key="1">
    <source>
        <dbReference type="ARBA" id="ARBA00002663"/>
    </source>
</evidence>
<evidence type="ECO:0000256" key="6">
    <source>
        <dbReference type="ARBA" id="ARBA00022884"/>
    </source>
</evidence>
<evidence type="ECO:0000256" key="2">
    <source>
        <dbReference type="ARBA" id="ARBA00022694"/>
    </source>
</evidence>
<evidence type="ECO:0000313" key="9">
    <source>
        <dbReference type="EMBL" id="KQC30708.1"/>
    </source>
</evidence>
<dbReference type="SUPFAM" id="SSF54211">
    <property type="entry name" value="Ribosomal protein S5 domain 2-like"/>
    <property type="match status" value="1"/>
</dbReference>
<dbReference type="Gene3D" id="3.30.230.10">
    <property type="match status" value="1"/>
</dbReference>
<comment type="function">
    <text evidence="1 7">RNaseP catalyzes the removal of the 5'-leader sequence from pre-tRNA to produce the mature 5'-terminus. It can also cleave other RNA substrates such as 4.5S RNA. The protein component plays an auxiliary but essential role in vivo by binding to the 5'-leader sequence and broadening the substrate specificity of the ribozyme.</text>
</comment>
<dbReference type="PANTHER" id="PTHR33992:SF1">
    <property type="entry name" value="RIBONUCLEASE P PROTEIN COMPONENT"/>
    <property type="match status" value="1"/>
</dbReference>
<dbReference type="HAMAP" id="MF_00227">
    <property type="entry name" value="RNase_P"/>
    <property type="match status" value="1"/>
</dbReference>
<keyword evidence="3 7" id="KW-0540">Nuclease</keyword>
<organism evidence="9 10">
    <name type="scientific">Flagellimonas eckloniae</name>
    <dbReference type="NCBI Taxonomy" id="346185"/>
    <lineage>
        <taxon>Bacteria</taxon>
        <taxon>Pseudomonadati</taxon>
        <taxon>Bacteroidota</taxon>
        <taxon>Flavobacteriia</taxon>
        <taxon>Flavobacteriales</taxon>
        <taxon>Flavobacteriaceae</taxon>
        <taxon>Flagellimonas</taxon>
    </lineage>
</organism>
<name>A0A0Q0XIB6_9FLAO</name>
<comment type="catalytic activity">
    <reaction evidence="7">
        <text>Endonucleolytic cleavage of RNA, removing 5'-extranucleotides from tRNA precursor.</text>
        <dbReference type="EC" id="3.1.26.5"/>
    </reaction>
</comment>
<sequence length="138" mass="16247">MYENPIEEHKNLVFPKKEKLKNKKLFEQLFSEGKSMSAFPIKLLYTKAVFDDDVSIKVGVVAPKKKFKTAVKRNRVKRLLREAYRINKPLVFNNIEGNYAFLFLYLSNKIPNYEEVEGAMKELLKTFLKKESHEKIDT</sequence>
<comment type="similarity">
    <text evidence="7">Belongs to the RnpA family.</text>
</comment>
<evidence type="ECO:0000313" key="10">
    <source>
        <dbReference type="Proteomes" id="UP000050827"/>
    </source>
</evidence>
<dbReference type="InterPro" id="IPR020568">
    <property type="entry name" value="Ribosomal_Su5_D2-typ_SF"/>
</dbReference>
<proteinExistence type="inferred from homology"/>
<keyword evidence="4 7" id="KW-0255">Endonuclease</keyword>
<reference evidence="9 10" key="1">
    <citation type="submission" date="2015-04" db="EMBL/GenBank/DDBJ databases">
        <title>Complete genome of flavobacterium.</title>
        <authorList>
            <person name="Kwon Y.M."/>
            <person name="Kim S.-J."/>
        </authorList>
    </citation>
    <scope>NUCLEOTIDE SEQUENCE [LARGE SCALE GENOMIC DNA]</scope>
    <source>
        <strain evidence="9 10">DK169</strain>
    </source>
</reference>
<dbReference type="InterPro" id="IPR000100">
    <property type="entry name" value="RNase_P"/>
</dbReference>
<dbReference type="NCBIfam" id="TIGR00188">
    <property type="entry name" value="rnpA"/>
    <property type="match status" value="1"/>
</dbReference>
<dbReference type="GO" id="GO:0030677">
    <property type="term" value="C:ribonuclease P complex"/>
    <property type="evidence" value="ECO:0007669"/>
    <property type="project" value="TreeGrafter"/>
</dbReference>
<dbReference type="InterPro" id="IPR014721">
    <property type="entry name" value="Ribsml_uS5_D2-typ_fold_subgr"/>
</dbReference>
<dbReference type="Proteomes" id="UP000050827">
    <property type="component" value="Unassembled WGS sequence"/>
</dbReference>
<dbReference type="InterPro" id="IPR020539">
    <property type="entry name" value="RNase_P_CS"/>
</dbReference>
<dbReference type="GO" id="GO:0001682">
    <property type="term" value="P:tRNA 5'-leader removal"/>
    <property type="evidence" value="ECO:0007669"/>
    <property type="project" value="UniProtKB-UniRule"/>
</dbReference>
<dbReference type="PATRIC" id="fig|1547436.3.peg.2697"/>
<dbReference type="GO" id="GO:0000049">
    <property type="term" value="F:tRNA binding"/>
    <property type="evidence" value="ECO:0007669"/>
    <property type="project" value="UniProtKB-UniRule"/>
</dbReference>
<protein>
    <recommendedName>
        <fullName evidence="7 8">Ribonuclease P protein component</fullName>
        <shortName evidence="7">RNase P protein</shortName>
        <shortName evidence="7">RNaseP protein</shortName>
        <ecNumber evidence="7 8">3.1.26.5</ecNumber>
    </recommendedName>
    <alternativeName>
        <fullName evidence="7">Protein C5</fullName>
    </alternativeName>
</protein>
<dbReference type="PANTHER" id="PTHR33992">
    <property type="entry name" value="RIBONUCLEASE P PROTEIN COMPONENT"/>
    <property type="match status" value="1"/>
</dbReference>
<gene>
    <name evidence="7" type="primary">rnpA</name>
    <name evidence="9" type="ORF">AAY42_13070</name>
</gene>
<keyword evidence="10" id="KW-1185">Reference proteome</keyword>
<dbReference type="EC" id="3.1.26.5" evidence="7 8"/>